<evidence type="ECO:0000313" key="1">
    <source>
        <dbReference type="EMBL" id="KAJ8029326.1"/>
    </source>
</evidence>
<gene>
    <name evidence="1" type="ORF">HOLleu_28693</name>
</gene>
<name>A0A9Q1H245_HOLLE</name>
<dbReference type="EMBL" id="JAIZAY010000014">
    <property type="protein sequence ID" value="KAJ8029326.1"/>
    <property type="molecule type" value="Genomic_DNA"/>
</dbReference>
<organism evidence="1 2">
    <name type="scientific">Holothuria leucospilota</name>
    <name type="common">Black long sea cucumber</name>
    <name type="synonym">Mertensiothuria leucospilota</name>
    <dbReference type="NCBI Taxonomy" id="206669"/>
    <lineage>
        <taxon>Eukaryota</taxon>
        <taxon>Metazoa</taxon>
        <taxon>Echinodermata</taxon>
        <taxon>Eleutherozoa</taxon>
        <taxon>Echinozoa</taxon>
        <taxon>Holothuroidea</taxon>
        <taxon>Aspidochirotacea</taxon>
        <taxon>Aspidochirotida</taxon>
        <taxon>Holothuriidae</taxon>
        <taxon>Holothuria</taxon>
    </lineage>
</organism>
<proteinExistence type="predicted"/>
<accession>A0A9Q1H245</accession>
<protein>
    <submittedName>
        <fullName evidence="1">Uncharacterized protein</fullName>
    </submittedName>
</protein>
<dbReference type="Proteomes" id="UP001152320">
    <property type="component" value="Chromosome 14"/>
</dbReference>
<comment type="caution">
    <text evidence="1">The sequence shown here is derived from an EMBL/GenBank/DDBJ whole genome shotgun (WGS) entry which is preliminary data.</text>
</comment>
<sequence length="53" mass="5844">MHYQPLDQTRQILSKGLCSSNGRALASMREVRGSMPNSSILFMRALSTSLSSQ</sequence>
<reference evidence="1" key="1">
    <citation type="submission" date="2021-10" db="EMBL/GenBank/DDBJ databases">
        <title>Tropical sea cucumber genome reveals ecological adaptation and Cuvierian tubules defense mechanism.</title>
        <authorList>
            <person name="Chen T."/>
        </authorList>
    </citation>
    <scope>NUCLEOTIDE SEQUENCE</scope>
    <source>
        <strain evidence="1">Nanhai2018</strain>
        <tissue evidence="1">Muscle</tissue>
    </source>
</reference>
<keyword evidence="2" id="KW-1185">Reference proteome</keyword>
<dbReference type="AlphaFoldDB" id="A0A9Q1H245"/>
<evidence type="ECO:0000313" key="2">
    <source>
        <dbReference type="Proteomes" id="UP001152320"/>
    </source>
</evidence>